<keyword evidence="3" id="KW-1185">Reference proteome</keyword>
<dbReference type="EMBL" id="LCTZ01000002">
    <property type="protein sequence ID" value="KQC28612.1"/>
    <property type="molecule type" value="Genomic_DNA"/>
</dbReference>
<evidence type="ECO:0000313" key="3">
    <source>
        <dbReference type="Proteomes" id="UP000050827"/>
    </source>
</evidence>
<evidence type="ECO:0000259" key="1">
    <source>
        <dbReference type="Pfam" id="PF20283"/>
    </source>
</evidence>
<accession>A0A0Q1BEP1</accession>
<dbReference type="AlphaFoldDB" id="A0A0Q1BEP1"/>
<dbReference type="Proteomes" id="UP000050827">
    <property type="component" value="Unassembled WGS sequence"/>
</dbReference>
<reference evidence="2 3" key="1">
    <citation type="submission" date="2015-04" db="EMBL/GenBank/DDBJ databases">
        <title>Complete genome of flavobacterium.</title>
        <authorList>
            <person name="Kwon Y.M."/>
            <person name="Kim S.-J."/>
        </authorList>
    </citation>
    <scope>NUCLEOTIDE SEQUENCE [LARGE SCALE GENOMIC DNA]</scope>
    <source>
        <strain evidence="2 3">DK169</strain>
    </source>
</reference>
<dbReference type="InterPro" id="IPR046913">
    <property type="entry name" value="ABC-3C_CTD7"/>
</dbReference>
<evidence type="ECO:0000313" key="2">
    <source>
        <dbReference type="EMBL" id="KQC28612.1"/>
    </source>
</evidence>
<feature type="domain" description="ABC-three component systems C-terminal" evidence="1">
    <location>
        <begin position="283"/>
        <end position="415"/>
    </location>
</feature>
<dbReference type="RefSeq" id="WP_055392127.1">
    <property type="nucleotide sequence ID" value="NZ_LCTZ01000002.1"/>
</dbReference>
<dbReference type="OrthoDB" id="2786695at2"/>
<gene>
    <name evidence="2" type="ORF">AAY42_00855</name>
</gene>
<sequence>MEQSKEKSQVVTDTAKGPLSGYLFQFERALLLLSSLETDTDYVSIEDVDDIATHKSDGTVLISDQSKHSISQSGSTFADTSYALWRTFQIWIEKFEAGIFDKNVTFICSTNKPISSNSILYFICNNLFDEVSDRISNLRISQGEKLDQLIKEDPSKGKSIKAILDLIDFIIKKIDVFEVIQPSIKIDDNSDLKESIHNKLHLNSEQFTDLQKNNVYEGMIGWLTSHSLYKWRNSEVAEFTKKQMDSKYQSLIHTPSVINAVFRAKHSFSIDDTEIEAKRSELFVKQIELISRRPDAKDRTIKNAIEDFIRFEIEHAYLINEIGDFTKEDFNKFIDLCYEEWQSYFDDKVVHDIAEYSDDEKNHLALDIYSFIMKKLNINFADDYSFTTNNVYIKNGSFLKLSNIPMIGWHPDWEEHFKK</sequence>
<proteinExistence type="predicted"/>
<protein>
    <recommendedName>
        <fullName evidence="1">ABC-three component systems C-terminal domain-containing protein</fullName>
    </recommendedName>
</protein>
<dbReference type="Pfam" id="PF20283">
    <property type="entry name" value="CTD7"/>
    <property type="match status" value="1"/>
</dbReference>
<name>A0A0Q1BEP1_9FLAO</name>
<comment type="caution">
    <text evidence="2">The sequence shown here is derived from an EMBL/GenBank/DDBJ whole genome shotgun (WGS) entry which is preliminary data.</text>
</comment>
<organism evidence="2 3">
    <name type="scientific">Flagellimonas eckloniae</name>
    <dbReference type="NCBI Taxonomy" id="346185"/>
    <lineage>
        <taxon>Bacteria</taxon>
        <taxon>Pseudomonadati</taxon>
        <taxon>Bacteroidota</taxon>
        <taxon>Flavobacteriia</taxon>
        <taxon>Flavobacteriales</taxon>
        <taxon>Flavobacteriaceae</taxon>
        <taxon>Flagellimonas</taxon>
    </lineage>
</organism>
<dbReference type="STRING" id="346185.AAY42_00855"/>